<gene>
    <name evidence="2" type="ORF">ERS852456_00995</name>
</gene>
<evidence type="ECO:0000313" key="2">
    <source>
        <dbReference type="EMBL" id="CUN85876.1"/>
    </source>
</evidence>
<name>A0A174AEG8_9FIRM</name>
<accession>A0A174AEG8</accession>
<feature type="transmembrane region" description="Helical" evidence="1">
    <location>
        <begin position="42"/>
        <end position="60"/>
    </location>
</feature>
<dbReference type="AlphaFoldDB" id="A0A174AEG8"/>
<evidence type="ECO:0000313" key="3">
    <source>
        <dbReference type="Proteomes" id="UP000095787"/>
    </source>
</evidence>
<feature type="transmembrane region" description="Helical" evidence="1">
    <location>
        <begin position="18"/>
        <end position="36"/>
    </location>
</feature>
<proteinExistence type="predicted"/>
<dbReference type="Proteomes" id="UP000095787">
    <property type="component" value="Unassembled WGS sequence"/>
</dbReference>
<dbReference type="EMBL" id="CYZO01000010">
    <property type="protein sequence ID" value="CUN85876.1"/>
    <property type="molecule type" value="Genomic_DNA"/>
</dbReference>
<keyword evidence="1" id="KW-0472">Membrane</keyword>
<dbReference type="RefSeq" id="WP_004845257.1">
    <property type="nucleotide sequence ID" value="NZ_AP028249.1"/>
</dbReference>
<dbReference type="InterPro" id="IPR046088">
    <property type="entry name" value="DUF6106"/>
</dbReference>
<evidence type="ECO:0000256" key="1">
    <source>
        <dbReference type="SAM" id="Phobius"/>
    </source>
</evidence>
<protein>
    <submittedName>
        <fullName evidence="2">Uncharacterized protein</fullName>
    </submittedName>
</protein>
<keyword evidence="1" id="KW-0812">Transmembrane</keyword>
<reference evidence="2 3" key="1">
    <citation type="submission" date="2015-09" db="EMBL/GenBank/DDBJ databases">
        <authorList>
            <consortium name="Pathogen Informatics"/>
        </authorList>
    </citation>
    <scope>NUCLEOTIDE SEQUENCE [LARGE SCALE GENOMIC DNA]</scope>
    <source>
        <strain evidence="2 3">2789STDY5834841</strain>
    </source>
</reference>
<organism evidence="2 3">
    <name type="scientific">[Ruminococcus] torques</name>
    <dbReference type="NCBI Taxonomy" id="33039"/>
    <lineage>
        <taxon>Bacteria</taxon>
        <taxon>Bacillati</taxon>
        <taxon>Bacillota</taxon>
        <taxon>Clostridia</taxon>
        <taxon>Lachnospirales</taxon>
        <taxon>Lachnospiraceae</taxon>
        <taxon>Mediterraneibacter</taxon>
    </lineage>
</organism>
<sequence length="166" mass="19097">MNDALYEQLVPRKQKTSGILISILIIVLAVAVAVLGMPLVGFLSFLIAVLILMIAFYFIFPKLNVEYEYMILNHDLQIDAIYNKSKRKHMLSFDIQSAEIIAPKKSPRLNAFHPDKTYDFTSGNENADVYAVMISLDQKNSCVYIEPDRKMIEHMRQWMGSKMFLD</sequence>
<keyword evidence="1" id="KW-1133">Transmembrane helix</keyword>
<dbReference type="Pfam" id="PF19601">
    <property type="entry name" value="DUF6106"/>
    <property type="match status" value="1"/>
</dbReference>